<evidence type="ECO:0000313" key="3">
    <source>
        <dbReference type="Proteomes" id="UP000298061"/>
    </source>
</evidence>
<dbReference type="EMBL" id="SFCI01002952">
    <property type="protein sequence ID" value="TFY73355.1"/>
    <property type="molecule type" value="Genomic_DNA"/>
</dbReference>
<feature type="compositionally biased region" description="Basic and acidic residues" evidence="1">
    <location>
        <begin position="64"/>
        <end position="87"/>
    </location>
</feature>
<dbReference type="AlphaFoldDB" id="A0A4Y9ZF24"/>
<name>A0A4Y9ZF24_9AGAM</name>
<evidence type="ECO:0000313" key="2">
    <source>
        <dbReference type="EMBL" id="TFY73355.1"/>
    </source>
</evidence>
<accession>A0A4Y9ZF24</accession>
<keyword evidence="3" id="KW-1185">Reference proteome</keyword>
<feature type="region of interest" description="Disordered" evidence="1">
    <location>
        <begin position="64"/>
        <end position="98"/>
    </location>
</feature>
<proteinExistence type="predicted"/>
<dbReference type="Proteomes" id="UP000298061">
    <property type="component" value="Unassembled WGS sequence"/>
</dbReference>
<organism evidence="2 3">
    <name type="scientific">Hericium alpestre</name>
    <dbReference type="NCBI Taxonomy" id="135208"/>
    <lineage>
        <taxon>Eukaryota</taxon>
        <taxon>Fungi</taxon>
        <taxon>Dikarya</taxon>
        <taxon>Basidiomycota</taxon>
        <taxon>Agaricomycotina</taxon>
        <taxon>Agaricomycetes</taxon>
        <taxon>Russulales</taxon>
        <taxon>Hericiaceae</taxon>
        <taxon>Hericium</taxon>
    </lineage>
</organism>
<gene>
    <name evidence="2" type="ORF">EWM64_g10657</name>
</gene>
<sequence length="177" mass="19166">MPAPGFEPRKPQEAAVLLFEEPDGKLLNPVHLKEIVAMALCDSHAAGLKEGQNAGFCEGLEAEKKKGRAEGREEGLQEGLERSRLEASQDACTASPIPHPPFAATPRVLSIDVIDEQLLHEICFTAYNSGFKDGFALSDKELESAQSMGYTKGYRDYSAINHLTGGCSVTDLLPVYT</sequence>
<protein>
    <recommendedName>
        <fullName evidence="4">Essential protein Yae1 N-terminal domain-containing protein</fullName>
    </recommendedName>
</protein>
<evidence type="ECO:0008006" key="4">
    <source>
        <dbReference type="Google" id="ProtNLM"/>
    </source>
</evidence>
<comment type="caution">
    <text evidence="2">The sequence shown here is derived from an EMBL/GenBank/DDBJ whole genome shotgun (WGS) entry which is preliminary data.</text>
</comment>
<evidence type="ECO:0000256" key="1">
    <source>
        <dbReference type="SAM" id="MobiDB-lite"/>
    </source>
</evidence>
<reference evidence="2 3" key="1">
    <citation type="submission" date="2019-02" db="EMBL/GenBank/DDBJ databases">
        <title>Genome sequencing of the rare red list fungi Hericium alpestre (H. flagellum).</title>
        <authorList>
            <person name="Buettner E."/>
            <person name="Kellner H."/>
        </authorList>
    </citation>
    <scope>NUCLEOTIDE SEQUENCE [LARGE SCALE GENOMIC DNA]</scope>
    <source>
        <strain evidence="2 3">DSM 108284</strain>
    </source>
</reference>